<dbReference type="Proteomes" id="UP000179807">
    <property type="component" value="Unassembled WGS sequence"/>
</dbReference>
<evidence type="ECO:0000256" key="9">
    <source>
        <dbReference type="HAMAP-Rule" id="MF_03215"/>
    </source>
</evidence>
<keyword evidence="3 9" id="KW-0547">Nucleotide-binding</keyword>
<feature type="binding site" evidence="9">
    <location>
        <position position="237"/>
    </location>
    <ligand>
        <name>K(+)</name>
        <dbReference type="ChEBI" id="CHEBI:29103"/>
    </ligand>
</feature>
<dbReference type="PANTHER" id="PTHR10584">
    <property type="entry name" value="SUGAR KINASE"/>
    <property type="match status" value="1"/>
</dbReference>
<protein>
    <recommendedName>
        <fullName evidence="9">Ribokinase</fullName>
        <shortName evidence="9">RK</shortName>
        <ecNumber evidence="9">2.7.1.15</ecNumber>
    </recommendedName>
</protein>
<evidence type="ECO:0000256" key="6">
    <source>
        <dbReference type="ARBA" id="ARBA00022842"/>
    </source>
</evidence>
<sequence length="296" mass="31760">MTTTFVGICSIDLYSRIDRLPHNGETLKGIDLNRGFGGKASNACAQFAFLATQDEKPSLLTCVGKDSDGDSIRAHFQNININNDLVIVSEKQPTGLAICFVLDKGESAIVIHPCSLTPSMVRKYSDKISQSKFVVTNFEIPIEVAAETLKIAHQGGAKTILNFAPAPSTPCDKEIFRNTSICIANEVEMAALGTSVEELHSLGVECVIETLGGKGANIHVNGKDVIHVDAPKVEVVDTTGAGDSFLGSLTYFLSKGKSYEEASKFACFAASQSVQRIGTQQSYCRRGDEVLAPFFA</sequence>
<feature type="binding site" evidence="9">
    <location>
        <position position="185"/>
    </location>
    <ligand>
        <name>ATP</name>
        <dbReference type="ChEBI" id="CHEBI:30616"/>
    </ligand>
</feature>
<accession>A0A1J4KD72</accession>
<dbReference type="PRINTS" id="PR00990">
    <property type="entry name" value="RIBOKINASE"/>
</dbReference>
<evidence type="ECO:0000313" key="11">
    <source>
        <dbReference type="EMBL" id="OHT09377.1"/>
    </source>
</evidence>
<dbReference type="GeneID" id="94836831"/>
<feature type="binding site" evidence="9">
    <location>
        <position position="139"/>
    </location>
    <ligand>
        <name>substrate</name>
    </ligand>
</feature>
<feature type="binding site" evidence="9">
    <location>
        <position position="276"/>
    </location>
    <ligand>
        <name>K(+)</name>
        <dbReference type="ChEBI" id="CHEBI:29103"/>
    </ligand>
</feature>
<dbReference type="InterPro" id="IPR011877">
    <property type="entry name" value="Ribokinase"/>
</dbReference>
<dbReference type="VEuPathDB" id="TrichDB:TRFO_21686"/>
<feature type="binding site" evidence="9">
    <location>
        <begin position="10"/>
        <end position="12"/>
    </location>
    <ligand>
        <name>substrate</name>
    </ligand>
</feature>
<dbReference type="EMBL" id="MLAK01000640">
    <property type="protein sequence ID" value="OHT09377.1"/>
    <property type="molecule type" value="Genomic_DNA"/>
</dbReference>
<evidence type="ECO:0000313" key="12">
    <source>
        <dbReference type="Proteomes" id="UP000179807"/>
    </source>
</evidence>
<feature type="binding site" evidence="9">
    <location>
        <begin position="210"/>
        <end position="215"/>
    </location>
    <ligand>
        <name>ATP</name>
        <dbReference type="ChEBI" id="CHEBI:30616"/>
    </ligand>
</feature>
<evidence type="ECO:0000256" key="5">
    <source>
        <dbReference type="ARBA" id="ARBA00022840"/>
    </source>
</evidence>
<dbReference type="SUPFAM" id="SSF53613">
    <property type="entry name" value="Ribokinase-like"/>
    <property type="match status" value="1"/>
</dbReference>
<evidence type="ECO:0000256" key="8">
    <source>
        <dbReference type="ARBA" id="ARBA00023277"/>
    </source>
</evidence>
<keyword evidence="7 9" id="KW-0630">Potassium</keyword>
<comment type="function">
    <text evidence="9">Catalyzes the phosphorylation of ribose at O-5 in a reaction requiring ATP and magnesium. The resulting D-ribose-5-phosphate can then be used either for sythesis of nucleotides, histidine, and tryptophan, or as a component of the pentose phosphate pathway.</text>
</comment>
<dbReference type="EC" id="2.7.1.15" evidence="9"/>
<dbReference type="GO" id="GO:0046872">
    <property type="term" value="F:metal ion binding"/>
    <property type="evidence" value="ECO:0007669"/>
    <property type="project" value="UniProtKB-KW"/>
</dbReference>
<keyword evidence="4 9" id="KW-0418">Kinase</keyword>
<comment type="similarity">
    <text evidence="9">Belongs to the carbohydrate kinase PfkB family. Ribokinase subfamily.</text>
</comment>
<dbReference type="GO" id="GO:0019303">
    <property type="term" value="P:D-ribose catabolic process"/>
    <property type="evidence" value="ECO:0007669"/>
    <property type="project" value="UniProtKB-UniRule"/>
</dbReference>
<feature type="binding site" evidence="9">
    <location>
        <position position="239"/>
    </location>
    <ligand>
        <name>K(+)</name>
        <dbReference type="ChEBI" id="CHEBI:29103"/>
    </ligand>
</feature>
<keyword evidence="9" id="KW-0539">Nucleus</keyword>
<keyword evidence="12" id="KW-1185">Reference proteome</keyword>
<proteinExistence type="inferred from homology"/>
<reference evidence="11" key="1">
    <citation type="submission" date="2016-10" db="EMBL/GenBank/DDBJ databases">
        <authorList>
            <person name="Benchimol M."/>
            <person name="Almeida L.G."/>
            <person name="Vasconcelos A.T."/>
            <person name="Perreira-Neves A."/>
            <person name="Rosa I.A."/>
            <person name="Tasca T."/>
            <person name="Bogo M.R."/>
            <person name="de Souza W."/>
        </authorList>
    </citation>
    <scope>NUCLEOTIDE SEQUENCE [LARGE SCALE GENOMIC DNA]</scope>
    <source>
        <strain evidence="11">K</strain>
    </source>
</reference>
<evidence type="ECO:0000256" key="4">
    <source>
        <dbReference type="ARBA" id="ARBA00022777"/>
    </source>
</evidence>
<dbReference type="GO" id="GO:0005524">
    <property type="term" value="F:ATP binding"/>
    <property type="evidence" value="ECO:0007669"/>
    <property type="project" value="UniProtKB-UniRule"/>
</dbReference>
<comment type="activity regulation">
    <text evidence="9">Activated by a monovalent cation that binds near, but not in, the active site. The most likely occupant of the site in vivo is potassium. Ion binding induces a conformational change that may alter substrate affinity.</text>
</comment>
<feature type="binding site" evidence="9">
    <location>
        <position position="282"/>
    </location>
    <ligand>
        <name>K(+)</name>
        <dbReference type="ChEBI" id="CHEBI:29103"/>
    </ligand>
</feature>
<keyword evidence="2 9" id="KW-0479">Metal-binding</keyword>
<keyword evidence="9" id="KW-0963">Cytoplasm</keyword>
<dbReference type="GO" id="GO:0005737">
    <property type="term" value="C:cytoplasm"/>
    <property type="evidence" value="ECO:0007669"/>
    <property type="project" value="UniProtKB-SubCell"/>
</dbReference>
<comment type="subunit">
    <text evidence="9">Homodimer.</text>
</comment>
<dbReference type="PANTHER" id="PTHR10584:SF166">
    <property type="entry name" value="RIBOKINASE"/>
    <property type="match status" value="1"/>
</dbReference>
<dbReference type="UniPathway" id="UPA00916">
    <property type="reaction ID" value="UER00889"/>
</dbReference>
<evidence type="ECO:0000256" key="7">
    <source>
        <dbReference type="ARBA" id="ARBA00022958"/>
    </source>
</evidence>
<dbReference type="InterPro" id="IPR011611">
    <property type="entry name" value="PfkB_dom"/>
</dbReference>
<evidence type="ECO:0000256" key="2">
    <source>
        <dbReference type="ARBA" id="ARBA00022723"/>
    </source>
</evidence>
<dbReference type="OrthoDB" id="415590at2759"/>
<keyword evidence="5 9" id="KW-0067">ATP-binding</keyword>
<organism evidence="11 12">
    <name type="scientific">Tritrichomonas foetus</name>
    <dbReference type="NCBI Taxonomy" id="1144522"/>
    <lineage>
        <taxon>Eukaryota</taxon>
        <taxon>Metamonada</taxon>
        <taxon>Parabasalia</taxon>
        <taxon>Tritrichomonadida</taxon>
        <taxon>Tritrichomonadidae</taxon>
        <taxon>Tritrichomonas</taxon>
    </lineage>
</organism>
<comment type="pathway">
    <text evidence="9">Carbohydrate metabolism; D-ribose degradation; D-ribose 5-phosphate from beta-D-ribopyranose: step 2/2.</text>
</comment>
<dbReference type="GO" id="GO:0004747">
    <property type="term" value="F:ribokinase activity"/>
    <property type="evidence" value="ECO:0007669"/>
    <property type="project" value="UniProtKB-UniRule"/>
</dbReference>
<feature type="active site" description="Proton acceptor" evidence="9">
    <location>
        <position position="243"/>
    </location>
</feature>
<keyword evidence="1 9" id="KW-0808">Transferase</keyword>
<dbReference type="Pfam" id="PF00294">
    <property type="entry name" value="PfkB"/>
    <property type="match status" value="1"/>
</dbReference>
<feature type="binding site" evidence="9">
    <location>
        <position position="278"/>
    </location>
    <ligand>
        <name>K(+)</name>
        <dbReference type="ChEBI" id="CHEBI:29103"/>
    </ligand>
</feature>
<dbReference type="Gene3D" id="3.40.1190.20">
    <property type="match status" value="1"/>
</dbReference>
<keyword evidence="6 9" id="KW-0460">Magnesium</keyword>
<evidence type="ECO:0000259" key="10">
    <source>
        <dbReference type="Pfam" id="PF00294"/>
    </source>
</evidence>
<comment type="caution">
    <text evidence="11">The sequence shown here is derived from an EMBL/GenBank/DDBJ whole genome shotgun (WGS) entry which is preliminary data.</text>
</comment>
<evidence type="ECO:0000256" key="3">
    <source>
        <dbReference type="ARBA" id="ARBA00022741"/>
    </source>
</evidence>
<dbReference type="InterPro" id="IPR029056">
    <property type="entry name" value="Ribokinase-like"/>
</dbReference>
<feature type="binding site" evidence="9">
    <location>
        <position position="243"/>
    </location>
    <ligand>
        <name>substrate</name>
    </ligand>
</feature>
<feature type="binding site" evidence="9">
    <location>
        <begin position="242"/>
        <end position="243"/>
    </location>
    <ligand>
        <name>ATP</name>
        <dbReference type="ChEBI" id="CHEBI:30616"/>
    </ligand>
</feature>
<comment type="subcellular location">
    <subcellularLocation>
        <location evidence="9">Cytoplasm</location>
    </subcellularLocation>
    <subcellularLocation>
        <location evidence="9">Nucleus</location>
    </subcellularLocation>
</comment>
<feature type="binding site" evidence="9">
    <location>
        <position position="273"/>
    </location>
    <ligand>
        <name>K(+)</name>
        <dbReference type="ChEBI" id="CHEBI:29103"/>
    </ligand>
</feature>
<dbReference type="CDD" id="cd01174">
    <property type="entry name" value="ribokinase"/>
    <property type="match status" value="1"/>
</dbReference>
<feature type="binding site" evidence="9">
    <location>
        <begin position="38"/>
        <end position="42"/>
    </location>
    <ligand>
        <name>substrate</name>
    </ligand>
</feature>
<dbReference type="RefSeq" id="XP_068362513.1">
    <property type="nucleotide sequence ID" value="XM_068502127.1"/>
</dbReference>
<name>A0A1J4KD72_9EUKA</name>
<comment type="catalytic activity">
    <reaction evidence="9">
        <text>D-ribose + ATP = D-ribose 5-phosphate + ADP + H(+)</text>
        <dbReference type="Rhea" id="RHEA:13697"/>
        <dbReference type="ChEBI" id="CHEBI:15378"/>
        <dbReference type="ChEBI" id="CHEBI:30616"/>
        <dbReference type="ChEBI" id="CHEBI:47013"/>
        <dbReference type="ChEBI" id="CHEBI:78346"/>
        <dbReference type="ChEBI" id="CHEBI:456216"/>
        <dbReference type="EC" id="2.7.1.15"/>
    </reaction>
</comment>
<dbReference type="HAMAP" id="MF_01987">
    <property type="entry name" value="Ribokinase"/>
    <property type="match status" value="1"/>
</dbReference>
<evidence type="ECO:0000256" key="1">
    <source>
        <dbReference type="ARBA" id="ARBA00022679"/>
    </source>
</evidence>
<feature type="domain" description="Carbohydrate kinase PfkB" evidence="10">
    <location>
        <begin position="5"/>
        <end position="282"/>
    </location>
</feature>
<gene>
    <name evidence="11" type="ORF">TRFO_21686</name>
</gene>
<keyword evidence="8 9" id="KW-0119">Carbohydrate metabolism</keyword>
<dbReference type="AlphaFoldDB" id="A0A1J4KD72"/>
<comment type="cofactor">
    <cofactor evidence="9">
        <name>Mg(2+)</name>
        <dbReference type="ChEBI" id="CHEBI:18420"/>
    </cofactor>
    <text evidence="9">Requires a divalent cation, most likely magnesium in vivo, as an electrophilic catalyst to aid phosphoryl group transfer. It is the chelate of the metal and the nucleotide that is the actual substrate.</text>
</comment>
<dbReference type="GO" id="GO:0005634">
    <property type="term" value="C:nucleus"/>
    <property type="evidence" value="ECO:0007669"/>
    <property type="project" value="UniProtKB-SubCell"/>
</dbReference>
<dbReference type="InterPro" id="IPR002139">
    <property type="entry name" value="Ribo/fructo_kinase"/>
</dbReference>
<comment type="caution">
    <text evidence="9">Lacks conserved residue(s) required for the propagation of feature annotation.</text>
</comment>